<feature type="transmembrane region" description="Helical" evidence="7">
    <location>
        <begin position="392"/>
        <end position="411"/>
    </location>
</feature>
<comment type="subcellular location">
    <subcellularLocation>
        <location evidence="1">Cell membrane</location>
        <topology evidence="1">Multi-pass membrane protein</topology>
    </subcellularLocation>
</comment>
<evidence type="ECO:0000256" key="2">
    <source>
        <dbReference type="ARBA" id="ARBA00022448"/>
    </source>
</evidence>
<feature type="transmembrane region" description="Helical" evidence="7">
    <location>
        <begin position="137"/>
        <end position="159"/>
    </location>
</feature>
<dbReference type="GO" id="GO:0005886">
    <property type="term" value="C:plasma membrane"/>
    <property type="evidence" value="ECO:0007669"/>
    <property type="project" value="UniProtKB-SubCell"/>
</dbReference>
<dbReference type="PIRSF" id="PIRSF006603">
    <property type="entry name" value="DinF"/>
    <property type="match status" value="1"/>
</dbReference>
<protein>
    <submittedName>
        <fullName evidence="8">Putative MATE family efflux protein</fullName>
    </submittedName>
</protein>
<accession>A0A318L216</accession>
<comment type="caution">
    <text evidence="8">The sequence shown here is derived from an EMBL/GenBank/DDBJ whole genome shotgun (WGS) entry which is preliminary data.</text>
</comment>
<dbReference type="InterPro" id="IPR002528">
    <property type="entry name" value="MATE_fam"/>
</dbReference>
<keyword evidence="5 7" id="KW-1133">Transmembrane helix</keyword>
<organism evidence="8 9">
    <name type="scientific">Dielma fastidiosa</name>
    <dbReference type="NCBI Taxonomy" id="1034346"/>
    <lineage>
        <taxon>Bacteria</taxon>
        <taxon>Bacillati</taxon>
        <taxon>Bacillota</taxon>
        <taxon>Erysipelotrichia</taxon>
        <taxon>Erysipelotrichales</taxon>
        <taxon>Erysipelotrichaceae</taxon>
        <taxon>Dielma</taxon>
    </lineage>
</organism>
<dbReference type="NCBIfam" id="TIGR00797">
    <property type="entry name" value="matE"/>
    <property type="match status" value="1"/>
</dbReference>
<feature type="transmembrane region" description="Helical" evidence="7">
    <location>
        <begin position="284"/>
        <end position="302"/>
    </location>
</feature>
<feature type="transmembrane region" description="Helical" evidence="7">
    <location>
        <begin position="322"/>
        <end position="340"/>
    </location>
</feature>
<evidence type="ECO:0000256" key="5">
    <source>
        <dbReference type="ARBA" id="ARBA00022989"/>
    </source>
</evidence>
<feature type="transmembrane region" description="Helical" evidence="7">
    <location>
        <begin position="200"/>
        <end position="220"/>
    </location>
</feature>
<dbReference type="Proteomes" id="UP000247612">
    <property type="component" value="Unassembled WGS sequence"/>
</dbReference>
<evidence type="ECO:0000256" key="3">
    <source>
        <dbReference type="ARBA" id="ARBA00022475"/>
    </source>
</evidence>
<dbReference type="EMBL" id="QJKH01000005">
    <property type="protein sequence ID" value="PXX79583.1"/>
    <property type="molecule type" value="Genomic_DNA"/>
</dbReference>
<feature type="transmembrane region" description="Helical" evidence="7">
    <location>
        <begin position="171"/>
        <end position="194"/>
    </location>
</feature>
<dbReference type="OrthoDB" id="9776324at2"/>
<dbReference type="STRING" id="1034346.GCA_000313565_00647"/>
<keyword evidence="3" id="KW-1003">Cell membrane</keyword>
<feature type="transmembrane region" description="Helical" evidence="7">
    <location>
        <begin position="98"/>
        <end position="117"/>
    </location>
</feature>
<dbReference type="InterPro" id="IPR048279">
    <property type="entry name" value="MdtK-like"/>
</dbReference>
<keyword evidence="6 7" id="KW-0472">Membrane</keyword>
<feature type="transmembrane region" description="Helical" evidence="7">
    <location>
        <begin position="241"/>
        <end position="264"/>
    </location>
</feature>
<feature type="transmembrane region" description="Helical" evidence="7">
    <location>
        <begin position="417"/>
        <end position="441"/>
    </location>
</feature>
<feature type="transmembrane region" description="Helical" evidence="7">
    <location>
        <begin position="360"/>
        <end position="380"/>
    </location>
</feature>
<keyword evidence="4 7" id="KW-0812">Transmembrane</keyword>
<reference evidence="8 9" key="1">
    <citation type="submission" date="2018-05" db="EMBL/GenBank/DDBJ databases">
        <title>Genomic Encyclopedia of Type Strains, Phase IV (KMG-IV): sequencing the most valuable type-strain genomes for metagenomic binning, comparative biology and taxonomic classification.</title>
        <authorList>
            <person name="Goeker M."/>
        </authorList>
    </citation>
    <scope>NUCLEOTIDE SEQUENCE [LARGE SCALE GENOMIC DNA]</scope>
    <source>
        <strain evidence="8 9">JC118</strain>
    </source>
</reference>
<dbReference type="GO" id="GO:0015297">
    <property type="term" value="F:antiporter activity"/>
    <property type="evidence" value="ECO:0007669"/>
    <property type="project" value="InterPro"/>
</dbReference>
<proteinExistence type="predicted"/>
<gene>
    <name evidence="8" type="ORF">DES51_10553</name>
</gene>
<evidence type="ECO:0000256" key="7">
    <source>
        <dbReference type="SAM" id="Phobius"/>
    </source>
</evidence>
<dbReference type="AlphaFoldDB" id="A0A318L216"/>
<sequence>MTYRNTITNDMTVGSPVRLILVFAIPLFIGNVFQQIYNVADTMIAGYNIGDAAIAAIGATSSLFSLLMNFASGLNSGYGIVVARAFGAKNQEKLKRSIASMVILNLAITLMITSFSLCFLTPLMKLMNIPDSIFSDAYAYIAIIIAGMLATIIYNMLAGIMRAVGNSKTPLYFLIISCAINLSLDCLFIIGFSWGVEGAALATVIAESLSAILSGIYVLCKYHEILPSRQHFYLEIPLLKEMAATGFAMAFMLCVVDIGSVLYQRAINGLGEMLIVAHTSARKIIGIMMMPLASIATAYSTFTSQNWGAGKTRRIHQALKKVMAMEIGWGLLSCFIVLLLGSTTVRMLTGTADNYIIDNAVLSLNFHFVCFPALGVLLALRTSLQAIGRKLLPIISSSLELIVKLIAGIWLIPRWGYWSVCLTEPIIWVSCALFLIIVFLIQKPFNIKEELNDRT</sequence>
<dbReference type="PANTHER" id="PTHR43549">
    <property type="entry name" value="MULTIDRUG RESISTANCE PROTEIN YPNP-RELATED"/>
    <property type="match status" value="1"/>
</dbReference>
<dbReference type="PANTHER" id="PTHR43549:SF3">
    <property type="entry name" value="MULTIDRUG RESISTANCE PROTEIN YPNP-RELATED"/>
    <property type="match status" value="1"/>
</dbReference>
<keyword evidence="2" id="KW-0813">Transport</keyword>
<dbReference type="GO" id="GO:0042910">
    <property type="term" value="F:xenobiotic transmembrane transporter activity"/>
    <property type="evidence" value="ECO:0007669"/>
    <property type="project" value="InterPro"/>
</dbReference>
<name>A0A318L216_9FIRM</name>
<evidence type="ECO:0000256" key="1">
    <source>
        <dbReference type="ARBA" id="ARBA00004651"/>
    </source>
</evidence>
<dbReference type="InterPro" id="IPR052031">
    <property type="entry name" value="Membrane_Transporter-Flippase"/>
</dbReference>
<feature type="transmembrane region" description="Helical" evidence="7">
    <location>
        <begin position="53"/>
        <end position="86"/>
    </location>
</feature>
<dbReference type="RefSeq" id="WP_022936954.1">
    <property type="nucleotide sequence ID" value="NZ_CABKRQ010000002.1"/>
</dbReference>
<keyword evidence="9" id="KW-1185">Reference proteome</keyword>
<feature type="transmembrane region" description="Helical" evidence="7">
    <location>
        <begin position="12"/>
        <end position="33"/>
    </location>
</feature>
<evidence type="ECO:0000313" key="8">
    <source>
        <dbReference type="EMBL" id="PXX79583.1"/>
    </source>
</evidence>
<dbReference type="Pfam" id="PF01554">
    <property type="entry name" value="MatE"/>
    <property type="match status" value="2"/>
</dbReference>
<evidence type="ECO:0000256" key="6">
    <source>
        <dbReference type="ARBA" id="ARBA00023136"/>
    </source>
</evidence>
<evidence type="ECO:0000256" key="4">
    <source>
        <dbReference type="ARBA" id="ARBA00022692"/>
    </source>
</evidence>
<evidence type="ECO:0000313" key="9">
    <source>
        <dbReference type="Proteomes" id="UP000247612"/>
    </source>
</evidence>